<dbReference type="Proteomes" id="UP000728032">
    <property type="component" value="Unassembled WGS sequence"/>
</dbReference>
<feature type="compositionally biased region" description="Acidic residues" evidence="13">
    <location>
        <begin position="397"/>
        <end position="406"/>
    </location>
</feature>
<dbReference type="SUPFAM" id="SSF56300">
    <property type="entry name" value="Metallo-dependent phosphatases"/>
    <property type="match status" value="1"/>
</dbReference>
<comment type="subcellular location">
    <subcellularLocation>
        <location evidence="4">Nucleus</location>
    </subcellularLocation>
</comment>
<keyword evidence="6" id="KW-0507">mRNA processing</keyword>
<comment type="cofactor">
    <cofactor evidence="2">
        <name>Zn(2+)</name>
        <dbReference type="ChEBI" id="CHEBI:29105"/>
    </cofactor>
</comment>
<dbReference type="PANTHER" id="PTHR12849:SF0">
    <property type="entry name" value="LARIAT DEBRANCHING ENZYME"/>
    <property type="match status" value="1"/>
</dbReference>
<evidence type="ECO:0000256" key="8">
    <source>
        <dbReference type="ARBA" id="ARBA00022801"/>
    </source>
</evidence>
<dbReference type="InterPro" id="IPR041816">
    <property type="entry name" value="Dbr1_N"/>
</dbReference>
<evidence type="ECO:0000256" key="3">
    <source>
        <dbReference type="ARBA" id="ARBA00001954"/>
    </source>
</evidence>
<proteinExistence type="inferred from homology"/>
<keyword evidence="8" id="KW-0378">Hydrolase</keyword>
<dbReference type="GO" id="GO:0008419">
    <property type="term" value="F:RNA lariat debranching enzyme activity"/>
    <property type="evidence" value="ECO:0007669"/>
    <property type="project" value="TreeGrafter"/>
</dbReference>
<accession>A0A7R9L8T1</accession>
<evidence type="ECO:0000256" key="6">
    <source>
        <dbReference type="ARBA" id="ARBA00022664"/>
    </source>
</evidence>
<evidence type="ECO:0000256" key="9">
    <source>
        <dbReference type="ARBA" id="ARBA00022833"/>
    </source>
</evidence>
<dbReference type="Pfam" id="PF05011">
    <property type="entry name" value="DBR1"/>
    <property type="match status" value="1"/>
</dbReference>
<evidence type="ECO:0000256" key="10">
    <source>
        <dbReference type="ARBA" id="ARBA00023004"/>
    </source>
</evidence>
<dbReference type="InterPro" id="IPR029052">
    <property type="entry name" value="Metallo-depent_PP-like"/>
</dbReference>
<dbReference type="EMBL" id="OC914877">
    <property type="protein sequence ID" value="CAD7637132.1"/>
    <property type="molecule type" value="Genomic_DNA"/>
</dbReference>
<dbReference type="GO" id="GO:0005634">
    <property type="term" value="C:nucleus"/>
    <property type="evidence" value="ECO:0007669"/>
    <property type="project" value="UniProtKB-SubCell"/>
</dbReference>
<dbReference type="EMBL" id="CAJPVJ010000052">
    <property type="protein sequence ID" value="CAG2159707.1"/>
    <property type="molecule type" value="Genomic_DNA"/>
</dbReference>
<dbReference type="InterPro" id="IPR007708">
    <property type="entry name" value="DBR1_C"/>
</dbReference>
<feature type="compositionally biased region" description="Basic and acidic residues" evidence="13">
    <location>
        <begin position="410"/>
        <end position="423"/>
    </location>
</feature>
<evidence type="ECO:0000256" key="5">
    <source>
        <dbReference type="ARBA" id="ARBA00006045"/>
    </source>
</evidence>
<keyword evidence="7" id="KW-0479">Metal-binding</keyword>
<evidence type="ECO:0000313" key="16">
    <source>
        <dbReference type="Proteomes" id="UP000728032"/>
    </source>
</evidence>
<feature type="domain" description="Lariat debranching enzyme C-terminal" evidence="14">
    <location>
        <begin position="242"/>
        <end position="378"/>
    </location>
</feature>
<evidence type="ECO:0000256" key="13">
    <source>
        <dbReference type="SAM" id="MobiDB-lite"/>
    </source>
</evidence>
<gene>
    <name evidence="15" type="ORF">ONB1V03_LOCUS632</name>
</gene>
<dbReference type="Pfam" id="PF00149">
    <property type="entry name" value="Metallophos"/>
    <property type="match status" value="1"/>
</dbReference>
<protein>
    <recommendedName>
        <fullName evidence="14">Lariat debranching enzyme C-terminal domain-containing protein</fullName>
    </recommendedName>
</protein>
<evidence type="ECO:0000256" key="4">
    <source>
        <dbReference type="ARBA" id="ARBA00004123"/>
    </source>
</evidence>
<feature type="compositionally biased region" description="Basic and acidic residues" evidence="13">
    <location>
        <begin position="490"/>
        <end position="516"/>
    </location>
</feature>
<name>A0A7R9L8T1_9ACAR</name>
<dbReference type="GO" id="GO:0000398">
    <property type="term" value="P:mRNA splicing, via spliceosome"/>
    <property type="evidence" value="ECO:0007669"/>
    <property type="project" value="TreeGrafter"/>
</dbReference>
<feature type="compositionally biased region" description="Polar residues" evidence="13">
    <location>
        <begin position="450"/>
        <end position="477"/>
    </location>
</feature>
<evidence type="ECO:0000256" key="12">
    <source>
        <dbReference type="ARBA" id="ARBA00023242"/>
    </source>
</evidence>
<feature type="region of interest" description="Disordered" evidence="13">
    <location>
        <begin position="383"/>
        <end position="529"/>
    </location>
</feature>
<reference evidence="15" key="1">
    <citation type="submission" date="2020-11" db="EMBL/GenBank/DDBJ databases">
        <authorList>
            <person name="Tran Van P."/>
        </authorList>
    </citation>
    <scope>NUCLEOTIDE SEQUENCE</scope>
</reference>
<feature type="compositionally biased region" description="Basic and acidic residues" evidence="13">
    <location>
        <begin position="436"/>
        <end position="449"/>
    </location>
</feature>
<dbReference type="InterPro" id="IPR004843">
    <property type="entry name" value="Calcineurin-like_PHP"/>
</dbReference>
<keyword evidence="9" id="KW-0862">Zinc</keyword>
<evidence type="ECO:0000259" key="14">
    <source>
        <dbReference type="SMART" id="SM01124"/>
    </source>
</evidence>
<comment type="similarity">
    <text evidence="5">Belongs to the lariat debranching enzyme family.</text>
</comment>
<evidence type="ECO:0000256" key="7">
    <source>
        <dbReference type="ARBA" id="ARBA00022723"/>
    </source>
</evidence>
<keyword evidence="16" id="KW-1185">Reference proteome</keyword>
<dbReference type="PANTHER" id="PTHR12849">
    <property type="entry name" value="RNA LARIAT DEBRANCHING ENZYME"/>
    <property type="match status" value="1"/>
</dbReference>
<comment type="cofactor">
    <cofactor evidence="3">
        <name>Fe(2+)</name>
        <dbReference type="ChEBI" id="CHEBI:29033"/>
    </cofactor>
</comment>
<organism evidence="15">
    <name type="scientific">Oppiella nova</name>
    <dbReference type="NCBI Taxonomy" id="334625"/>
    <lineage>
        <taxon>Eukaryota</taxon>
        <taxon>Metazoa</taxon>
        <taxon>Ecdysozoa</taxon>
        <taxon>Arthropoda</taxon>
        <taxon>Chelicerata</taxon>
        <taxon>Arachnida</taxon>
        <taxon>Acari</taxon>
        <taxon>Acariformes</taxon>
        <taxon>Sarcoptiformes</taxon>
        <taxon>Oribatida</taxon>
        <taxon>Brachypylina</taxon>
        <taxon>Oppioidea</taxon>
        <taxon>Oppiidae</taxon>
        <taxon>Oppiella</taxon>
    </lineage>
</organism>
<sequence>MKIAVIGCSHGELDIIYSDIAAIEQRDGIVIDLVIICGDFQAVRNANDLQCMAVPVKYRRLQTFHKYYRSEVMAPKLTLFVGGNHEASNYMQTLGFGGWVAHNIFYMGYASVVTFRGVRIAGISGIHKRFDSDCGHFERLPFDENTKRSVFHMRQSDVYKLMQLNDESSAQTQALDVMISHDWPLNIHSCGDVQYLLRRKKYFLQEVQENRLGNPLLEPLVRHLKPRHWFSAHLHVKFEALVNHTEDLSIQTRFLALDKVLPNRQYLDIIDIEPTLPSSSDCLEYDAEWLAVLQSTDKLLSIEKKCSVPHVMSKLHSVTESDINRVKELFNNDFKIPTNFEMSEPVLKDSDCDPQRLKNYTNPQTVEFCKRLGITDPMSAIIESLKPLPNPDQISISDDEEDEDEALYGKSDENPNKRHKPDDNIDGGDLFFVDKGGVDEPKGDSRDATKAQNSKPNEDIIQTNASTSGMASENAETLTKRQIKRRADKLKRQTELRQLEKMDANQRKDTKTEMSKQMKKIVAKKRHQSRREMIIDRLEWIKANLPMKSPNSEIDVISLDQLSINTESTH</sequence>
<keyword evidence="12" id="KW-0539">Nucleus</keyword>
<keyword evidence="10" id="KW-0408">Iron</keyword>
<feature type="compositionally biased region" description="Basic residues" evidence="13">
    <location>
        <begin position="517"/>
        <end position="529"/>
    </location>
</feature>
<dbReference type="AlphaFoldDB" id="A0A7R9L8T1"/>
<evidence type="ECO:0000256" key="11">
    <source>
        <dbReference type="ARBA" id="ARBA00023211"/>
    </source>
</evidence>
<dbReference type="SMART" id="SM01124">
    <property type="entry name" value="DBR1"/>
    <property type="match status" value="1"/>
</dbReference>
<dbReference type="OrthoDB" id="407609at2759"/>
<dbReference type="CDD" id="cd00844">
    <property type="entry name" value="MPP_Dbr1_N"/>
    <property type="match status" value="1"/>
</dbReference>
<evidence type="ECO:0000313" key="15">
    <source>
        <dbReference type="EMBL" id="CAD7637132.1"/>
    </source>
</evidence>
<evidence type="ECO:0000256" key="2">
    <source>
        <dbReference type="ARBA" id="ARBA00001947"/>
    </source>
</evidence>
<evidence type="ECO:0000256" key="1">
    <source>
        <dbReference type="ARBA" id="ARBA00001936"/>
    </source>
</evidence>
<comment type="cofactor">
    <cofactor evidence="1">
        <name>Mn(2+)</name>
        <dbReference type="ChEBI" id="CHEBI:29035"/>
    </cofactor>
</comment>
<keyword evidence="11" id="KW-0464">Manganese</keyword>
<dbReference type="GO" id="GO:0046872">
    <property type="term" value="F:metal ion binding"/>
    <property type="evidence" value="ECO:0007669"/>
    <property type="project" value="UniProtKB-KW"/>
</dbReference>